<feature type="compositionally biased region" description="Low complexity" evidence="1">
    <location>
        <begin position="76"/>
        <end position="91"/>
    </location>
</feature>
<feature type="compositionally biased region" description="Basic and acidic residues" evidence="1">
    <location>
        <begin position="63"/>
        <end position="75"/>
    </location>
</feature>
<keyword evidence="2" id="KW-0812">Transmembrane</keyword>
<sequence length="91" mass="9922">MVWIPALVLQEQVERVGAYVGIASFFGLALLAVLYFAQARELKRLRDWAGRAPERARELEERVAEDAARRADEQARTAASAPAPAAAVDGT</sequence>
<keyword evidence="2" id="KW-0472">Membrane</keyword>
<dbReference type="AlphaFoldDB" id="A0A6J4S5Z6"/>
<evidence type="ECO:0000256" key="1">
    <source>
        <dbReference type="SAM" id="MobiDB-lite"/>
    </source>
</evidence>
<proteinExistence type="predicted"/>
<gene>
    <name evidence="3" type="ORF">AVDCRST_MAG38-2352</name>
</gene>
<organism evidence="3">
    <name type="scientific">uncultured Solirubrobacteraceae bacterium</name>
    <dbReference type="NCBI Taxonomy" id="1162706"/>
    <lineage>
        <taxon>Bacteria</taxon>
        <taxon>Bacillati</taxon>
        <taxon>Actinomycetota</taxon>
        <taxon>Thermoleophilia</taxon>
        <taxon>Solirubrobacterales</taxon>
        <taxon>Solirubrobacteraceae</taxon>
        <taxon>environmental samples</taxon>
    </lineage>
</organism>
<protein>
    <submittedName>
        <fullName evidence="3">Uncharacterized protein</fullName>
    </submittedName>
</protein>
<evidence type="ECO:0000256" key="2">
    <source>
        <dbReference type="SAM" id="Phobius"/>
    </source>
</evidence>
<feature type="region of interest" description="Disordered" evidence="1">
    <location>
        <begin position="63"/>
        <end position="91"/>
    </location>
</feature>
<keyword evidence="2" id="KW-1133">Transmembrane helix</keyword>
<dbReference type="EMBL" id="CADCVJ010000199">
    <property type="protein sequence ID" value="CAA9486203.1"/>
    <property type="molecule type" value="Genomic_DNA"/>
</dbReference>
<feature type="transmembrane region" description="Helical" evidence="2">
    <location>
        <begin position="16"/>
        <end position="37"/>
    </location>
</feature>
<feature type="non-terminal residue" evidence="3">
    <location>
        <position position="91"/>
    </location>
</feature>
<reference evidence="3" key="1">
    <citation type="submission" date="2020-02" db="EMBL/GenBank/DDBJ databases">
        <authorList>
            <person name="Meier V. D."/>
        </authorList>
    </citation>
    <scope>NUCLEOTIDE SEQUENCE</scope>
    <source>
        <strain evidence="3">AVDCRST_MAG38</strain>
    </source>
</reference>
<accession>A0A6J4S5Z6</accession>
<evidence type="ECO:0000313" key="3">
    <source>
        <dbReference type="EMBL" id="CAA9486203.1"/>
    </source>
</evidence>
<name>A0A6J4S5Z6_9ACTN</name>